<sequence length="139" mass="15137">MKNKIKAVLYLLSAVGVLALVPVFLSKDAPIEVVIPSLSLQEMNAQEAKQKEQATRAVVRRMYRCEVDEDCIIVDKDPCGCWAGPSGVTAINVGYTLEFNKMNEKSLAKACPDTAPSTEKECSPSAHAVCKSKVCRIAY</sequence>
<reference evidence="1" key="1">
    <citation type="submission" date="2019-04" db="EMBL/GenBank/DDBJ databases">
        <title>Evolution of Biomass-Degrading Anaerobic Consortia Revealed by Metagenomics.</title>
        <authorList>
            <person name="Peng X."/>
        </authorList>
    </citation>
    <scope>NUCLEOTIDE SEQUENCE</scope>
    <source>
        <strain evidence="1">SIG66</strain>
    </source>
</reference>
<name>A0A928DQ50_9BACT</name>
<protein>
    <submittedName>
        <fullName evidence="1">Uncharacterized protein</fullName>
    </submittedName>
</protein>
<accession>A0A928DQ50</accession>
<dbReference type="EMBL" id="SUVG01000003">
    <property type="protein sequence ID" value="MBE6421101.1"/>
    <property type="molecule type" value="Genomic_DNA"/>
</dbReference>
<dbReference type="Proteomes" id="UP000725649">
    <property type="component" value="Unassembled WGS sequence"/>
</dbReference>
<gene>
    <name evidence="1" type="ORF">E7027_03065</name>
</gene>
<organism evidence="1 2">
    <name type="scientific">Candidatus Avelusimicrobium gallicola</name>
    <dbReference type="NCBI Taxonomy" id="2562704"/>
    <lineage>
        <taxon>Bacteria</taxon>
        <taxon>Pseudomonadati</taxon>
        <taxon>Elusimicrobiota</taxon>
        <taxon>Elusimicrobia</taxon>
        <taxon>Elusimicrobiales</taxon>
        <taxon>Elusimicrobiaceae</taxon>
        <taxon>Candidatus Avelusimicrobium</taxon>
    </lineage>
</organism>
<evidence type="ECO:0000313" key="2">
    <source>
        <dbReference type="Proteomes" id="UP000725649"/>
    </source>
</evidence>
<proteinExistence type="predicted"/>
<evidence type="ECO:0000313" key="1">
    <source>
        <dbReference type="EMBL" id="MBE6421101.1"/>
    </source>
</evidence>
<dbReference type="AlphaFoldDB" id="A0A928DQ50"/>
<comment type="caution">
    <text evidence="1">The sequence shown here is derived from an EMBL/GenBank/DDBJ whole genome shotgun (WGS) entry which is preliminary data.</text>
</comment>